<keyword evidence="1" id="KW-0472">Membrane</keyword>
<accession>A0A0B7BH83</accession>
<evidence type="ECO:0000256" key="1">
    <source>
        <dbReference type="SAM" id="Phobius"/>
    </source>
</evidence>
<feature type="non-terminal residue" evidence="2">
    <location>
        <position position="1"/>
    </location>
</feature>
<proteinExistence type="predicted"/>
<protein>
    <submittedName>
        <fullName evidence="2">Uncharacterized protein</fullName>
    </submittedName>
</protein>
<gene>
    <name evidence="2" type="primary">ORF183214</name>
</gene>
<organism evidence="2">
    <name type="scientific">Arion vulgaris</name>
    <dbReference type="NCBI Taxonomy" id="1028688"/>
    <lineage>
        <taxon>Eukaryota</taxon>
        <taxon>Metazoa</taxon>
        <taxon>Spiralia</taxon>
        <taxon>Lophotrochozoa</taxon>
        <taxon>Mollusca</taxon>
        <taxon>Gastropoda</taxon>
        <taxon>Heterobranchia</taxon>
        <taxon>Euthyneura</taxon>
        <taxon>Panpulmonata</taxon>
        <taxon>Eupulmonata</taxon>
        <taxon>Stylommatophora</taxon>
        <taxon>Helicina</taxon>
        <taxon>Arionoidea</taxon>
        <taxon>Arionidae</taxon>
        <taxon>Arion</taxon>
    </lineage>
</organism>
<dbReference type="EMBL" id="HACG01044620">
    <property type="protein sequence ID" value="CEK91485.1"/>
    <property type="molecule type" value="Transcribed_RNA"/>
</dbReference>
<name>A0A0B7BH83_9EUPU</name>
<keyword evidence="1" id="KW-0812">Transmembrane</keyword>
<evidence type="ECO:0000313" key="2">
    <source>
        <dbReference type="EMBL" id="CEK91485.1"/>
    </source>
</evidence>
<dbReference type="AlphaFoldDB" id="A0A0B7BH83"/>
<sequence>DWGKRIYTSLAAKGLRIVQHEDSNIRIAAGAADFVLYTILLTGGVSFLRRGTEPYRVKHNAMKSILQC</sequence>
<keyword evidence="1" id="KW-1133">Transmembrane helix</keyword>
<feature type="transmembrane region" description="Helical" evidence="1">
    <location>
        <begin position="25"/>
        <end position="48"/>
    </location>
</feature>
<reference evidence="2" key="1">
    <citation type="submission" date="2014-12" db="EMBL/GenBank/DDBJ databases">
        <title>Insight into the proteome of Arion vulgaris.</title>
        <authorList>
            <person name="Aradska J."/>
            <person name="Bulat T."/>
            <person name="Smidak R."/>
            <person name="Sarate P."/>
            <person name="Gangsoo J."/>
            <person name="Sialana F."/>
            <person name="Bilban M."/>
            <person name="Lubec G."/>
        </authorList>
    </citation>
    <scope>NUCLEOTIDE SEQUENCE</scope>
    <source>
        <tissue evidence="2">Skin</tissue>
    </source>
</reference>